<reference evidence="2 3" key="1">
    <citation type="submission" date="2018-07" db="EMBL/GenBank/DDBJ databases">
        <title>Genome sequence of Nitratireductor thuwali#1536.</title>
        <authorList>
            <person name="Michoud G."/>
            <person name="Merlino G."/>
            <person name="Sefrji F.O."/>
            <person name="Daffonchio D."/>
        </authorList>
    </citation>
    <scope>NUCLEOTIDE SEQUENCE [LARGE SCALE GENOMIC DNA]</scope>
    <source>
        <strain evidence="3">Nit1536</strain>
    </source>
</reference>
<evidence type="ECO:0000313" key="2">
    <source>
        <dbReference type="EMBL" id="UUP19597.1"/>
    </source>
</evidence>
<feature type="domain" description="AB hydrolase-1" evidence="1">
    <location>
        <begin position="28"/>
        <end position="267"/>
    </location>
</feature>
<name>A0ABY5MP44_9HYPH</name>
<dbReference type="Pfam" id="PF00561">
    <property type="entry name" value="Abhydrolase_1"/>
    <property type="match status" value="1"/>
</dbReference>
<sequence length="289" mass="31744">MTAPRSFPLEGAEGNRLEATLWDGYGHPVIFLHGGGQTRHAWDATARRVAEHGMRAIAVDQRGHGESAWVASGNYTFAHFAEDVAVITRQVHDMFQARPSAVGASLGGLASLAAQTRDPDLLESLVLVDITPRMDPEGVARIQGFMGARMEEGFATLEEAAEAIAAYLPHRRKPRSLDGLRKNLRLGDDGRYRWHWDPAFIKGPRNVNEGADALMRDLIDALPDLRLPVLLVRGVQSELVHEDYAREFVERTPSASYVDVRGAGHMVAGDRNDVFSRAVLDFLTGKMAA</sequence>
<evidence type="ECO:0000313" key="3">
    <source>
        <dbReference type="Proteomes" id="UP001342418"/>
    </source>
</evidence>
<proteinExistence type="predicted"/>
<dbReference type="InterPro" id="IPR029058">
    <property type="entry name" value="AB_hydrolase_fold"/>
</dbReference>
<dbReference type="Gene3D" id="3.40.50.1820">
    <property type="entry name" value="alpha/beta hydrolase"/>
    <property type="match status" value="1"/>
</dbReference>
<dbReference type="InterPro" id="IPR000073">
    <property type="entry name" value="AB_hydrolase_1"/>
</dbReference>
<dbReference type="PANTHER" id="PTHR43194">
    <property type="entry name" value="HYDROLASE ALPHA/BETA FOLD FAMILY"/>
    <property type="match status" value="1"/>
</dbReference>
<dbReference type="Proteomes" id="UP001342418">
    <property type="component" value="Chromosome"/>
</dbReference>
<organism evidence="2 3">
    <name type="scientific">Nitratireductor thuwali</name>
    <dbReference type="NCBI Taxonomy" id="2267699"/>
    <lineage>
        <taxon>Bacteria</taxon>
        <taxon>Pseudomonadati</taxon>
        <taxon>Pseudomonadota</taxon>
        <taxon>Alphaproteobacteria</taxon>
        <taxon>Hyphomicrobiales</taxon>
        <taxon>Phyllobacteriaceae</taxon>
        <taxon>Nitratireductor</taxon>
    </lineage>
</organism>
<dbReference type="SUPFAM" id="SSF53474">
    <property type="entry name" value="alpha/beta-Hydrolases"/>
    <property type="match status" value="1"/>
</dbReference>
<keyword evidence="2" id="KW-0378">Hydrolase</keyword>
<protein>
    <submittedName>
        <fullName evidence="2">2-(Acetamidomethylene)succinate hydrolase</fullName>
        <ecNumber evidence="2">3.5.1.29</ecNumber>
    </submittedName>
</protein>
<dbReference type="InterPro" id="IPR050228">
    <property type="entry name" value="Carboxylesterase_BioH"/>
</dbReference>
<evidence type="ECO:0000259" key="1">
    <source>
        <dbReference type="Pfam" id="PF00561"/>
    </source>
</evidence>
<dbReference type="GO" id="GO:0047411">
    <property type="term" value="F:2-(acetamidomethylene)succinate hydrolase activity"/>
    <property type="evidence" value="ECO:0007669"/>
    <property type="project" value="UniProtKB-EC"/>
</dbReference>
<dbReference type="EC" id="3.5.1.29" evidence="2"/>
<gene>
    <name evidence="2" type="ORF">NTH_04102</name>
</gene>
<accession>A0ABY5MP44</accession>
<dbReference type="RefSeq" id="WP_338531737.1">
    <property type="nucleotide sequence ID" value="NZ_CP030941.1"/>
</dbReference>
<dbReference type="PANTHER" id="PTHR43194:SF2">
    <property type="entry name" value="PEROXISOMAL MEMBRANE PROTEIN LPX1"/>
    <property type="match status" value="1"/>
</dbReference>
<dbReference type="PRINTS" id="PR00111">
    <property type="entry name" value="ABHYDROLASE"/>
</dbReference>
<dbReference type="EMBL" id="CP030941">
    <property type="protein sequence ID" value="UUP19597.1"/>
    <property type="molecule type" value="Genomic_DNA"/>
</dbReference>
<keyword evidence="3" id="KW-1185">Reference proteome</keyword>